<dbReference type="AlphaFoldDB" id="A0A1H5UIG0"/>
<evidence type="ECO:0000256" key="2">
    <source>
        <dbReference type="ARBA" id="ARBA00006304"/>
    </source>
</evidence>
<accession>A0A1H5UIG0</accession>
<dbReference type="NCBIfam" id="TIGR02515">
    <property type="entry name" value="IV_pilus_PilQ"/>
    <property type="match status" value="1"/>
</dbReference>
<evidence type="ECO:0000313" key="13">
    <source>
        <dbReference type="EMBL" id="APR03619.1"/>
    </source>
</evidence>
<dbReference type="InterPro" id="IPR021731">
    <property type="entry name" value="AMIN_dom"/>
</dbReference>
<dbReference type="PANTHER" id="PTHR30604:SF1">
    <property type="entry name" value="DNA UTILIZATION PROTEIN HOFQ"/>
    <property type="match status" value="1"/>
</dbReference>
<comment type="similarity">
    <text evidence="2">Belongs to the bacterial secretin family. PilQ subfamily.</text>
</comment>
<dbReference type="PANTHER" id="PTHR30604">
    <property type="entry name" value="PROTEIN TRANSPORT PROTEIN HOFQ"/>
    <property type="match status" value="1"/>
</dbReference>
<dbReference type="InterPro" id="IPR038591">
    <property type="entry name" value="NolW-like_sf"/>
</dbReference>
<dbReference type="Pfam" id="PF00263">
    <property type="entry name" value="Secretin"/>
    <property type="match status" value="1"/>
</dbReference>
<keyword evidence="8" id="KW-0998">Cell outer membrane</keyword>
<keyword evidence="9" id="KW-0178">Competence</keyword>
<comment type="function">
    <text evidence="10">Required for type IV pilus biogenesis and competence. Could function as a pore for exit of the pilus but also as a channel for entry of heme and antimicrobial agents and uptake of transforming DNA.</text>
</comment>
<evidence type="ECO:0000256" key="1">
    <source>
        <dbReference type="ARBA" id="ARBA00004442"/>
    </source>
</evidence>
<dbReference type="InterPro" id="IPR004846">
    <property type="entry name" value="T2SS/T3SS_dom"/>
</dbReference>
<dbReference type="KEGG" id="tcl:Tchl_0755"/>
<dbReference type="RefSeq" id="WP_198158983.1">
    <property type="nucleotide sequence ID" value="NZ_CP018839.1"/>
</dbReference>
<dbReference type="PRINTS" id="PR00811">
    <property type="entry name" value="BCTERIALGSPD"/>
</dbReference>
<dbReference type="GO" id="GO:0009279">
    <property type="term" value="C:cell outer membrane"/>
    <property type="evidence" value="ECO:0007669"/>
    <property type="project" value="UniProtKB-SubCell"/>
</dbReference>
<dbReference type="InterPro" id="IPR051808">
    <property type="entry name" value="Type_IV_pilus_biogenesis"/>
</dbReference>
<evidence type="ECO:0000256" key="9">
    <source>
        <dbReference type="ARBA" id="ARBA00023287"/>
    </source>
</evidence>
<reference evidence="13 14" key="1">
    <citation type="submission" date="2016-12" db="EMBL/GenBank/DDBJ databases">
        <title>Complete genome sequence of Thauera chlorobenzoica, a Betaproteobacterium degrading haloaromatics anaerobically to CO2 and halides.</title>
        <authorList>
            <person name="Goris T."/>
            <person name="Mergelsberg M."/>
            <person name="Boll M."/>
        </authorList>
    </citation>
    <scope>NUCLEOTIDE SEQUENCE [LARGE SCALE GENOMIC DNA]</scope>
    <source>
        <strain evidence="13 14">3CB1</strain>
    </source>
</reference>
<dbReference type="InterPro" id="IPR013355">
    <property type="entry name" value="Pilus_4_PilQ"/>
</dbReference>
<dbReference type="Proteomes" id="UP000185739">
    <property type="component" value="Chromosome"/>
</dbReference>
<evidence type="ECO:0000256" key="11">
    <source>
        <dbReference type="ARBA" id="ARBA00025897"/>
    </source>
</evidence>
<keyword evidence="14" id="KW-1185">Reference proteome</keyword>
<evidence type="ECO:0000256" key="5">
    <source>
        <dbReference type="ARBA" id="ARBA00022729"/>
    </source>
</evidence>
<dbReference type="InterPro" id="IPR001775">
    <property type="entry name" value="GspD/PilQ"/>
</dbReference>
<evidence type="ECO:0000256" key="6">
    <source>
        <dbReference type="ARBA" id="ARBA00022927"/>
    </source>
</evidence>
<keyword evidence="6" id="KW-0653">Protein transport</keyword>
<sequence>MKHRIGMLLLAAACAGLVPAAALRAQEAGQVQASNNRIEGLEVAEQGGSLFVRVSLTEALTRLPPSFSVAEPARIAFDFAATANALGRSVQSVEQGDLRSANIVQVGDRTRLVLNLVKMSPYEARIEGRDLVIAISPLRLPAAQASALPVPQGNFAEPSAAAGVAVRDVSFRRGSEGEGRVVVDLSSADAGIDIRQQGGNLVVDFLQAALPEHLRRRSDVTDFATPVTSMSTQQLGDRVRLTVTPNGLWEHNAYQSNDRFVLEVKRIVEDPGKLVQGSRGQFQGEKLSLNFQNVDVRSVLQVIADFTDFNIITSDSVQGSLTLRLKDVPWDQALDIILQAKGLDMRKNGNVIWIAPGEELAAREKQQLEAKAQISDLEQLQTESFQINYHKAKEIFDFLKSKDQTMLSARGSVVVDERSNKVFVTDVGSRLQALRRLVQEIDVAPRQVLIEARIVEANKTFARDLGVRLGFGSRGYASLGNGAKIGFGNSEFVSLVPDEQTGGAKIDRTGDFPVTDMMQMVGESVRVGGGDFMPSGYGALNLTLFNKGLTRFLNLELQALESDGRGRIVSSPRVLTANQVEASIEQGTEIPYQEATSSGATNVEFKKAVLSLKVKPQITPDGRLQLAIEVNKDRPLYENMLLGVPPIETKNVKSEVLIENGGTVVIGGIYEEEEASGVDQVPLLGDIPVVGNLFKSRTTVSNRKELLVFITPRIVADTLTLR</sequence>
<dbReference type="Gene3D" id="3.30.1370.130">
    <property type="match status" value="1"/>
</dbReference>
<dbReference type="GO" id="GO:0009306">
    <property type="term" value="P:protein secretion"/>
    <property type="evidence" value="ECO:0007669"/>
    <property type="project" value="InterPro"/>
</dbReference>
<dbReference type="InterPro" id="IPR004845">
    <property type="entry name" value="T2SS_GspD_CS"/>
</dbReference>
<evidence type="ECO:0000256" key="3">
    <source>
        <dbReference type="ARBA" id="ARBA00014124"/>
    </source>
</evidence>
<keyword evidence="5" id="KW-0732">Signal</keyword>
<dbReference type="Gene3D" id="3.30.1370.120">
    <property type="match status" value="1"/>
</dbReference>
<proteinExistence type="inferred from homology"/>
<evidence type="ECO:0000256" key="7">
    <source>
        <dbReference type="ARBA" id="ARBA00023136"/>
    </source>
</evidence>
<evidence type="ECO:0000256" key="10">
    <source>
        <dbReference type="ARBA" id="ARBA00024678"/>
    </source>
</evidence>
<dbReference type="Pfam" id="PF11741">
    <property type="entry name" value="AMIN"/>
    <property type="match status" value="2"/>
</dbReference>
<dbReference type="InterPro" id="IPR011662">
    <property type="entry name" value="Secretin/TonB_short_N"/>
</dbReference>
<comment type="subcellular location">
    <subcellularLocation>
        <location evidence="1 12">Cell outer membrane</location>
    </subcellularLocation>
</comment>
<dbReference type="InterPro" id="IPR005644">
    <property type="entry name" value="NolW-like"/>
</dbReference>
<dbReference type="Gene3D" id="2.60.40.3470">
    <property type="match status" value="1"/>
</dbReference>
<dbReference type="STRING" id="96773.Tchl_0755"/>
<keyword evidence="4 12" id="KW-0813">Transport</keyword>
<organism evidence="13 14">
    <name type="scientific">Thauera chlorobenzoica</name>
    <dbReference type="NCBI Taxonomy" id="96773"/>
    <lineage>
        <taxon>Bacteria</taxon>
        <taxon>Pseudomonadati</taxon>
        <taxon>Pseudomonadota</taxon>
        <taxon>Betaproteobacteria</taxon>
        <taxon>Rhodocyclales</taxon>
        <taxon>Zoogloeaceae</taxon>
        <taxon>Thauera</taxon>
    </lineage>
</organism>
<dbReference type="GO" id="GO:0030420">
    <property type="term" value="P:establishment of competence for transformation"/>
    <property type="evidence" value="ECO:0007669"/>
    <property type="project" value="UniProtKB-KW"/>
</dbReference>
<dbReference type="Pfam" id="PF07660">
    <property type="entry name" value="STN"/>
    <property type="match status" value="1"/>
</dbReference>
<dbReference type="PROSITE" id="PS00875">
    <property type="entry name" value="T2SP_D"/>
    <property type="match status" value="1"/>
</dbReference>
<dbReference type="SMART" id="SM00965">
    <property type="entry name" value="STN"/>
    <property type="match status" value="1"/>
</dbReference>
<dbReference type="EMBL" id="CP018839">
    <property type="protein sequence ID" value="APR03619.1"/>
    <property type="molecule type" value="Genomic_DNA"/>
</dbReference>
<keyword evidence="7" id="KW-0472">Membrane</keyword>
<evidence type="ECO:0000256" key="4">
    <source>
        <dbReference type="ARBA" id="ARBA00022448"/>
    </source>
</evidence>
<name>A0A1H5UIG0_9RHOO</name>
<comment type="subunit">
    <text evidence="11">Homododecamer. Tetramer of trimer.</text>
</comment>
<protein>
    <recommendedName>
        <fullName evidence="3">Type IV pilus biogenesis and competence protein PilQ</fullName>
    </recommendedName>
</protein>
<dbReference type="Pfam" id="PF03958">
    <property type="entry name" value="Secretin_N"/>
    <property type="match status" value="1"/>
</dbReference>
<evidence type="ECO:0000313" key="14">
    <source>
        <dbReference type="Proteomes" id="UP000185739"/>
    </source>
</evidence>
<evidence type="ECO:0000256" key="8">
    <source>
        <dbReference type="ARBA" id="ARBA00023237"/>
    </source>
</evidence>
<gene>
    <name evidence="13" type="ORF">Tchl_0755</name>
</gene>
<evidence type="ECO:0000256" key="12">
    <source>
        <dbReference type="RuleBase" id="RU004004"/>
    </source>
</evidence>